<dbReference type="PATRIC" id="fig|1183438.3.peg.81"/>
<dbReference type="HOGENOM" id="CLU_046006_2_4_3"/>
<keyword evidence="3" id="KW-0560">Oxidoreductase</keyword>
<dbReference type="eggNOG" id="COG0346">
    <property type="taxonomic scope" value="Bacteria"/>
</dbReference>
<evidence type="ECO:0000259" key="2">
    <source>
        <dbReference type="PROSITE" id="PS51819"/>
    </source>
</evidence>
<gene>
    <name evidence="3" type="ORF">GKIL_0081</name>
</gene>
<dbReference type="Proteomes" id="UP000017396">
    <property type="component" value="Chromosome"/>
</dbReference>
<dbReference type="GO" id="GO:0046491">
    <property type="term" value="P:L-methylmalonyl-CoA metabolic process"/>
    <property type="evidence" value="ECO:0007669"/>
    <property type="project" value="TreeGrafter"/>
</dbReference>
<proteinExistence type="predicted"/>
<sequence length="157" mass="17349">MIKHFDHVTVVVQDVRAAQQFFGLLGFEEDKSVVIAGPKFSAYMGVDGIEAEHVTLVLADVSPRTEVQLLKYHHPHFLPDPAISNLTKLGFNHVCFAVDDLEAEVARLEARGVQLRNEIMDFHGRKLVFLWGPEGITVELAQWVEAARSAEAGTAAS</sequence>
<dbReference type="InterPro" id="IPR029068">
    <property type="entry name" value="Glyas_Bleomycin-R_OHBP_Dase"/>
</dbReference>
<accession>U5QBZ0</accession>
<dbReference type="PANTHER" id="PTHR43048:SF5">
    <property type="entry name" value="BLR5325 PROTEIN"/>
    <property type="match status" value="1"/>
</dbReference>
<protein>
    <submittedName>
        <fullName evidence="3">Glyoxalase/bleomycin resistance protein/dioxygenase</fullName>
    </submittedName>
</protein>
<dbReference type="InterPro" id="IPR037523">
    <property type="entry name" value="VOC_core"/>
</dbReference>
<feature type="domain" description="VOC" evidence="2">
    <location>
        <begin position="4"/>
        <end position="143"/>
    </location>
</feature>
<reference evidence="3 4" key="1">
    <citation type="journal article" date="2013" name="PLoS ONE">
        <title>Cultivation and Complete Genome Sequencing of Gloeobacter kilaueensis sp. nov., from a Lava Cave in Kilauea Caldera, Hawai'i.</title>
        <authorList>
            <person name="Saw J.H."/>
            <person name="Schatz M."/>
            <person name="Brown M.V."/>
            <person name="Kunkel D.D."/>
            <person name="Foster J.S."/>
            <person name="Shick H."/>
            <person name="Christensen S."/>
            <person name="Hou S."/>
            <person name="Wan X."/>
            <person name="Donachie S.P."/>
        </authorList>
    </citation>
    <scope>NUCLEOTIDE SEQUENCE [LARGE SCALE GENOMIC DNA]</scope>
    <source>
        <strain evidence="4">JS</strain>
    </source>
</reference>
<dbReference type="GO" id="GO:0004493">
    <property type="term" value="F:methylmalonyl-CoA epimerase activity"/>
    <property type="evidence" value="ECO:0007669"/>
    <property type="project" value="TreeGrafter"/>
</dbReference>
<keyword evidence="1" id="KW-0479">Metal-binding</keyword>
<dbReference type="STRING" id="1183438.GKIL_0081"/>
<keyword evidence="4" id="KW-1185">Reference proteome</keyword>
<evidence type="ECO:0000313" key="4">
    <source>
        <dbReference type="Proteomes" id="UP000017396"/>
    </source>
</evidence>
<dbReference type="GO" id="GO:0051213">
    <property type="term" value="F:dioxygenase activity"/>
    <property type="evidence" value="ECO:0007669"/>
    <property type="project" value="UniProtKB-KW"/>
</dbReference>
<evidence type="ECO:0000256" key="1">
    <source>
        <dbReference type="ARBA" id="ARBA00022723"/>
    </source>
</evidence>
<dbReference type="InterPro" id="IPR051785">
    <property type="entry name" value="MMCE/EMCE_epimerase"/>
</dbReference>
<dbReference type="GO" id="GO:0046872">
    <property type="term" value="F:metal ion binding"/>
    <property type="evidence" value="ECO:0007669"/>
    <property type="project" value="UniProtKB-KW"/>
</dbReference>
<evidence type="ECO:0000313" key="3">
    <source>
        <dbReference type="EMBL" id="AGY56328.1"/>
    </source>
</evidence>
<name>U5QBZ0_GLOK1</name>
<dbReference type="KEGG" id="glj:GKIL_0081"/>
<keyword evidence="3" id="KW-0223">Dioxygenase</keyword>
<dbReference type="PROSITE" id="PS51819">
    <property type="entry name" value="VOC"/>
    <property type="match status" value="1"/>
</dbReference>
<dbReference type="PANTHER" id="PTHR43048">
    <property type="entry name" value="METHYLMALONYL-COA EPIMERASE"/>
    <property type="match status" value="1"/>
</dbReference>
<dbReference type="Gene3D" id="3.10.180.10">
    <property type="entry name" value="2,3-Dihydroxybiphenyl 1,2-Dioxygenase, domain 1"/>
    <property type="match status" value="1"/>
</dbReference>
<dbReference type="SUPFAM" id="SSF54593">
    <property type="entry name" value="Glyoxalase/Bleomycin resistance protein/Dihydroxybiphenyl dioxygenase"/>
    <property type="match status" value="1"/>
</dbReference>
<dbReference type="Pfam" id="PF13669">
    <property type="entry name" value="Glyoxalase_4"/>
    <property type="match status" value="1"/>
</dbReference>
<dbReference type="EMBL" id="CP003587">
    <property type="protein sequence ID" value="AGY56328.1"/>
    <property type="molecule type" value="Genomic_DNA"/>
</dbReference>
<dbReference type="AlphaFoldDB" id="U5QBZ0"/>
<dbReference type="OrthoDB" id="192739at2"/>
<dbReference type="RefSeq" id="WP_023171315.1">
    <property type="nucleotide sequence ID" value="NC_022600.1"/>
</dbReference>
<organism evidence="3 4">
    <name type="scientific">Gloeobacter kilaueensis (strain ATCC BAA-2537 / CCAP 1431/1 / ULC 316 / JS1)</name>
    <dbReference type="NCBI Taxonomy" id="1183438"/>
    <lineage>
        <taxon>Bacteria</taxon>
        <taxon>Bacillati</taxon>
        <taxon>Cyanobacteriota</taxon>
        <taxon>Cyanophyceae</taxon>
        <taxon>Gloeobacterales</taxon>
        <taxon>Gloeobacteraceae</taxon>
        <taxon>Gloeobacter</taxon>
    </lineage>
</organism>